<dbReference type="Pfam" id="PF18574">
    <property type="entry name" value="zf_C2HC_14"/>
    <property type="match status" value="1"/>
</dbReference>
<dbReference type="Ensembl" id="ENSGAGT00000041008.1">
    <property type="protein sequence ID" value="ENSGAGP00000036226.1"/>
    <property type="gene ID" value="ENSGAGG00000025662.1"/>
</dbReference>
<dbReference type="GO" id="GO:0005634">
    <property type="term" value="C:nucleus"/>
    <property type="evidence" value="ECO:0007669"/>
    <property type="project" value="TreeGrafter"/>
</dbReference>
<keyword evidence="10 19" id="KW-0863">Zinc-finger</keyword>
<keyword evidence="20" id="KW-0472">Membrane</keyword>
<dbReference type="GO" id="GO:0008270">
    <property type="term" value="F:zinc ion binding"/>
    <property type="evidence" value="ECO:0007669"/>
    <property type="project" value="UniProtKB-KW"/>
</dbReference>
<dbReference type="PROSITE" id="PS51803">
    <property type="entry name" value="ZF_C2HC_RNF"/>
    <property type="match status" value="1"/>
</dbReference>
<evidence type="ECO:0000256" key="19">
    <source>
        <dbReference type="PROSITE-ProRule" id="PRU00175"/>
    </source>
</evidence>
<dbReference type="Ensembl" id="ENSGAGT00000041009.1">
    <property type="protein sequence ID" value="ENSGAGP00000036227.1"/>
    <property type="gene ID" value="ENSGAGG00000025662.1"/>
</dbReference>
<evidence type="ECO:0000256" key="15">
    <source>
        <dbReference type="ARBA" id="ARBA00023204"/>
    </source>
</evidence>
<reference evidence="24" key="1">
    <citation type="journal article" date="2017" name="PLoS ONE">
        <title>The Agassiz's desert tortoise genome provides a resource for the conservation of a threatened species.</title>
        <authorList>
            <person name="Tollis M."/>
            <person name="DeNardo D.F."/>
            <person name="Cornelius J.A."/>
            <person name="Dolby G.A."/>
            <person name="Edwards T."/>
            <person name="Henen B.T."/>
            <person name="Karl A.E."/>
            <person name="Murphy R.W."/>
            <person name="Kusumi K."/>
        </authorList>
    </citation>
    <scope>NUCLEOTIDE SEQUENCE [LARGE SCALE GENOMIC DNA]</scope>
</reference>
<dbReference type="AlphaFoldDB" id="A0A452J6V9"/>
<feature type="transmembrane region" description="Helical" evidence="20">
    <location>
        <begin position="265"/>
        <end position="287"/>
    </location>
</feature>
<dbReference type="STRING" id="38772.ENSGAGP00000036227"/>
<keyword evidence="6" id="KW-0808">Transferase</keyword>
<evidence type="ECO:0000256" key="20">
    <source>
        <dbReference type="SAM" id="Phobius"/>
    </source>
</evidence>
<evidence type="ECO:0000256" key="7">
    <source>
        <dbReference type="ARBA" id="ARBA00022687"/>
    </source>
</evidence>
<dbReference type="GO" id="GO:0035861">
    <property type="term" value="C:site of double-strand break"/>
    <property type="evidence" value="ECO:0007669"/>
    <property type="project" value="TreeGrafter"/>
</dbReference>
<dbReference type="GO" id="GO:0061630">
    <property type="term" value="F:ubiquitin protein ligase activity"/>
    <property type="evidence" value="ECO:0007669"/>
    <property type="project" value="UniProtKB-EC"/>
</dbReference>
<dbReference type="GO" id="GO:0016567">
    <property type="term" value="P:protein ubiquitination"/>
    <property type="evidence" value="ECO:0007669"/>
    <property type="project" value="UniProtKB-UniPathway"/>
</dbReference>
<keyword evidence="24" id="KW-1185">Reference proteome</keyword>
<dbReference type="PANTHER" id="PTHR46968">
    <property type="entry name" value="E3 UBIQUITIN-PROTEIN LIGASE RNF138"/>
    <property type="match status" value="1"/>
</dbReference>
<dbReference type="Proteomes" id="UP000291020">
    <property type="component" value="Unassembled WGS sequence"/>
</dbReference>
<protein>
    <recommendedName>
        <fullName evidence="16">E3 ubiquitin-protein ligase RNF138</fullName>
        <ecNumber evidence="4">2.3.2.27</ecNumber>
    </recommendedName>
    <alternativeName>
        <fullName evidence="18">RING finger protein 138</fullName>
    </alternativeName>
    <alternativeName>
        <fullName evidence="17">RING-type E3 ubiquitin transferase RNF138</fullName>
    </alternativeName>
</protein>
<evidence type="ECO:0000259" key="22">
    <source>
        <dbReference type="PROSITE" id="PS51803"/>
    </source>
</evidence>
<keyword evidence="12" id="KW-0862">Zinc</keyword>
<accession>A0A452J6V9</accession>
<dbReference type="GO" id="GO:0000724">
    <property type="term" value="P:double-strand break repair via homologous recombination"/>
    <property type="evidence" value="ECO:0007669"/>
    <property type="project" value="TreeGrafter"/>
</dbReference>
<keyword evidence="7" id="KW-0879">Wnt signaling pathway</keyword>
<evidence type="ECO:0000256" key="9">
    <source>
        <dbReference type="ARBA" id="ARBA00022763"/>
    </source>
</evidence>
<evidence type="ECO:0000256" key="16">
    <source>
        <dbReference type="ARBA" id="ARBA00039332"/>
    </source>
</evidence>
<comment type="subcellular location">
    <subcellularLocation>
        <location evidence="2">Chromosome</location>
    </subcellularLocation>
</comment>
<keyword evidence="11" id="KW-0833">Ubl conjugation pathway</keyword>
<dbReference type="PROSITE" id="PS50089">
    <property type="entry name" value="ZF_RING_2"/>
    <property type="match status" value="1"/>
</dbReference>
<evidence type="ECO:0000256" key="8">
    <source>
        <dbReference type="ARBA" id="ARBA00022723"/>
    </source>
</evidence>
<dbReference type="InterPro" id="IPR052498">
    <property type="entry name" value="E3_ubiq-protein_ligase_RNF138"/>
</dbReference>
<dbReference type="SUPFAM" id="SSF57850">
    <property type="entry name" value="RING/U-box"/>
    <property type="match status" value="1"/>
</dbReference>
<dbReference type="Pfam" id="PF13923">
    <property type="entry name" value="zf-C3HC4_2"/>
    <property type="match status" value="1"/>
</dbReference>
<organism evidence="23 24">
    <name type="scientific">Gopherus agassizii</name>
    <name type="common">Agassiz's desert tortoise</name>
    <dbReference type="NCBI Taxonomy" id="38772"/>
    <lineage>
        <taxon>Eukaryota</taxon>
        <taxon>Metazoa</taxon>
        <taxon>Chordata</taxon>
        <taxon>Craniata</taxon>
        <taxon>Vertebrata</taxon>
        <taxon>Euteleostomi</taxon>
        <taxon>Archelosauria</taxon>
        <taxon>Testudinata</taxon>
        <taxon>Testudines</taxon>
        <taxon>Cryptodira</taxon>
        <taxon>Durocryptodira</taxon>
        <taxon>Testudinoidea</taxon>
        <taxon>Testudinidae</taxon>
        <taxon>Gopherus</taxon>
    </lineage>
</organism>
<dbReference type="InterPro" id="IPR008598">
    <property type="entry name" value="Di19_Zn-bd"/>
</dbReference>
<dbReference type="UniPathway" id="UPA00143"/>
<evidence type="ECO:0000256" key="12">
    <source>
        <dbReference type="ARBA" id="ARBA00022833"/>
    </source>
</evidence>
<evidence type="ECO:0000256" key="10">
    <source>
        <dbReference type="ARBA" id="ARBA00022771"/>
    </source>
</evidence>
<dbReference type="GO" id="GO:0016055">
    <property type="term" value="P:Wnt signaling pathway"/>
    <property type="evidence" value="ECO:0007669"/>
    <property type="project" value="UniProtKB-KW"/>
</dbReference>
<dbReference type="EC" id="2.3.2.27" evidence="4"/>
<evidence type="ECO:0000256" key="1">
    <source>
        <dbReference type="ARBA" id="ARBA00000900"/>
    </source>
</evidence>
<keyword evidence="14" id="KW-0238">DNA-binding</keyword>
<sequence>MAEEPATICFNEEDFYCPVCQEVFKTPVRTVTCQHVFCRKCFLTAIRESGTHCPLCRGTVTKKERSCPKRALDVENNMKKLSGCCRCCEKQVRFSRMRHHYKTCKKYQDEYGVPSIVPNFQISQDSTGNSNRSDTSTFDNGEMANLQTLQGDASAHPTFKCPLCQETNLTRQHLLDHCNNRHLYQIVPVICPICVSLPWADPSQVTRNLVSHLNLRHQFDYGEFVVSIFPFFLIFKEMGNFFFFSLKGSTKLASVLQSPQKICNFYMLSCCGTCYLVVVLPLLNCCLHYKQ</sequence>
<reference evidence="23" key="2">
    <citation type="submission" date="2025-05" db="UniProtKB">
        <authorList>
            <consortium name="Ensembl"/>
        </authorList>
    </citation>
    <scope>IDENTIFICATION</scope>
</reference>
<evidence type="ECO:0000313" key="23">
    <source>
        <dbReference type="Ensembl" id="ENSGAGP00000036226.1"/>
    </source>
</evidence>
<keyword evidence="13" id="KW-0832">Ubl conjugation</keyword>
<keyword evidence="20" id="KW-1133">Transmembrane helix</keyword>
<dbReference type="PANTHER" id="PTHR46968:SF2">
    <property type="entry name" value="E3 UBIQUITIN-PROTEIN LIGASE RNF138"/>
    <property type="match status" value="1"/>
</dbReference>
<evidence type="ECO:0000256" key="18">
    <source>
        <dbReference type="ARBA" id="ARBA00041652"/>
    </source>
</evidence>
<evidence type="ECO:0000256" key="2">
    <source>
        <dbReference type="ARBA" id="ARBA00004286"/>
    </source>
</evidence>
<keyword evidence="5" id="KW-0158">Chromosome</keyword>
<evidence type="ECO:0000256" key="4">
    <source>
        <dbReference type="ARBA" id="ARBA00012483"/>
    </source>
</evidence>
<evidence type="ECO:0000259" key="21">
    <source>
        <dbReference type="PROSITE" id="PS50089"/>
    </source>
</evidence>
<keyword evidence="8" id="KW-0479">Metal-binding</keyword>
<feature type="domain" description="C2HC RNF-type" evidence="22">
    <location>
        <begin position="85"/>
        <end position="104"/>
    </location>
</feature>
<dbReference type="CDD" id="cd16544">
    <property type="entry name" value="RING-HC_RNF138"/>
    <property type="match status" value="1"/>
</dbReference>
<feature type="transmembrane region" description="Helical" evidence="20">
    <location>
        <begin position="221"/>
        <end position="245"/>
    </location>
</feature>
<evidence type="ECO:0000256" key="6">
    <source>
        <dbReference type="ARBA" id="ARBA00022679"/>
    </source>
</evidence>
<evidence type="ECO:0000256" key="14">
    <source>
        <dbReference type="ARBA" id="ARBA00023125"/>
    </source>
</evidence>
<dbReference type="Pfam" id="PF05605">
    <property type="entry name" value="zf-Di19"/>
    <property type="match status" value="1"/>
</dbReference>
<dbReference type="InterPro" id="IPR034734">
    <property type="entry name" value="ZF_C2HC_RNF"/>
</dbReference>
<name>A0A452J6V9_9SAUR</name>
<feature type="domain" description="RING-type" evidence="21">
    <location>
        <begin position="17"/>
        <end position="57"/>
    </location>
</feature>
<evidence type="ECO:0000256" key="3">
    <source>
        <dbReference type="ARBA" id="ARBA00004906"/>
    </source>
</evidence>
<dbReference type="InterPro" id="IPR013083">
    <property type="entry name" value="Znf_RING/FYVE/PHD"/>
</dbReference>
<evidence type="ECO:0000256" key="5">
    <source>
        <dbReference type="ARBA" id="ARBA00022454"/>
    </source>
</evidence>
<dbReference type="FunFam" id="3.30.40.10:FF:000267">
    <property type="entry name" value="E3 ubiquitin-protein ligase RNF138 isoform X1"/>
    <property type="match status" value="1"/>
</dbReference>
<evidence type="ECO:0000256" key="17">
    <source>
        <dbReference type="ARBA" id="ARBA00041476"/>
    </source>
</evidence>
<dbReference type="SMART" id="SM00184">
    <property type="entry name" value="RING"/>
    <property type="match status" value="1"/>
</dbReference>
<keyword evidence="15" id="KW-0234">DNA repair</keyword>
<evidence type="ECO:0000313" key="24">
    <source>
        <dbReference type="Proteomes" id="UP000291020"/>
    </source>
</evidence>
<evidence type="ECO:0000256" key="13">
    <source>
        <dbReference type="ARBA" id="ARBA00022843"/>
    </source>
</evidence>
<dbReference type="InterPro" id="IPR001841">
    <property type="entry name" value="Znf_RING"/>
</dbReference>
<comment type="catalytic activity">
    <reaction evidence="1">
        <text>S-ubiquitinyl-[E2 ubiquitin-conjugating enzyme]-L-cysteine + [acceptor protein]-L-lysine = [E2 ubiquitin-conjugating enzyme]-L-cysteine + N(6)-ubiquitinyl-[acceptor protein]-L-lysine.</text>
        <dbReference type="EC" id="2.3.2.27"/>
    </reaction>
</comment>
<keyword evidence="20" id="KW-0812">Transmembrane</keyword>
<comment type="pathway">
    <text evidence="3">Protein modification; protein ubiquitination.</text>
</comment>
<proteinExistence type="predicted"/>
<evidence type="ECO:0000256" key="11">
    <source>
        <dbReference type="ARBA" id="ARBA00022786"/>
    </source>
</evidence>
<dbReference type="GO" id="GO:0003697">
    <property type="term" value="F:single-stranded DNA binding"/>
    <property type="evidence" value="ECO:0007669"/>
    <property type="project" value="TreeGrafter"/>
</dbReference>
<dbReference type="Gene3D" id="3.30.40.10">
    <property type="entry name" value="Zinc/RING finger domain, C3HC4 (zinc finger)"/>
    <property type="match status" value="1"/>
</dbReference>
<keyword evidence="9" id="KW-0227">DNA damage</keyword>
<dbReference type="GO" id="GO:0010792">
    <property type="term" value="P:DNA double-strand break processing involved in repair via single-strand annealing"/>
    <property type="evidence" value="ECO:0007669"/>
    <property type="project" value="TreeGrafter"/>
</dbReference>